<dbReference type="GO" id="GO:0016491">
    <property type="term" value="F:oxidoreductase activity"/>
    <property type="evidence" value="ECO:0000318"/>
    <property type="project" value="GO_Central"/>
</dbReference>
<dbReference type="InterPro" id="IPR012132">
    <property type="entry name" value="GMC_OxRdtase"/>
</dbReference>
<organism evidence="7 8">
    <name type="scientific">Emericella nidulans (strain FGSC A4 / ATCC 38163 / CBS 112.46 / NRRL 194 / M139)</name>
    <name type="common">Aspergillus nidulans</name>
    <dbReference type="NCBI Taxonomy" id="227321"/>
    <lineage>
        <taxon>Eukaryota</taxon>
        <taxon>Fungi</taxon>
        <taxon>Dikarya</taxon>
        <taxon>Ascomycota</taxon>
        <taxon>Pezizomycotina</taxon>
        <taxon>Eurotiomycetes</taxon>
        <taxon>Eurotiomycetidae</taxon>
        <taxon>Eurotiales</taxon>
        <taxon>Aspergillaceae</taxon>
        <taxon>Aspergillus</taxon>
        <taxon>Aspergillus subgen. Nidulantes</taxon>
    </lineage>
</organism>
<evidence type="ECO:0000256" key="5">
    <source>
        <dbReference type="ARBA" id="ARBA00023002"/>
    </source>
</evidence>
<dbReference type="HOGENOM" id="CLU_698353_0_0_1"/>
<dbReference type="eggNOG" id="KOG1238">
    <property type="taxonomic scope" value="Eukaryota"/>
</dbReference>
<feature type="domain" description="Glucose-methanol-choline oxidoreductase N-terminal" evidence="6">
    <location>
        <begin position="141"/>
        <end position="155"/>
    </location>
</feature>
<dbReference type="OMA" id="TTEDEWD"/>
<keyword evidence="3" id="KW-0285">Flavoprotein</keyword>
<dbReference type="InParanoid" id="Q5AWC2"/>
<evidence type="ECO:0000256" key="1">
    <source>
        <dbReference type="ARBA" id="ARBA00001974"/>
    </source>
</evidence>
<dbReference type="Pfam" id="PF00732">
    <property type="entry name" value="GMC_oxred_N"/>
    <property type="match status" value="1"/>
</dbReference>
<dbReference type="InterPro" id="IPR000172">
    <property type="entry name" value="GMC_OxRdtase_N"/>
</dbReference>
<keyword evidence="8" id="KW-1185">Reference proteome</keyword>
<reference evidence="8" key="1">
    <citation type="journal article" date="2005" name="Nature">
        <title>Sequencing of Aspergillus nidulans and comparative analysis with A. fumigatus and A. oryzae.</title>
        <authorList>
            <person name="Galagan J.E."/>
            <person name="Calvo S.E."/>
            <person name="Cuomo C."/>
            <person name="Ma L.J."/>
            <person name="Wortman J.R."/>
            <person name="Batzoglou S."/>
            <person name="Lee S.I."/>
            <person name="Basturkmen M."/>
            <person name="Spevak C.C."/>
            <person name="Clutterbuck J."/>
            <person name="Kapitonov V."/>
            <person name="Jurka J."/>
            <person name="Scazzocchio C."/>
            <person name="Farman M."/>
            <person name="Butler J."/>
            <person name="Purcell S."/>
            <person name="Harris S."/>
            <person name="Braus G.H."/>
            <person name="Draht O."/>
            <person name="Busch S."/>
            <person name="D'Enfert C."/>
            <person name="Bouchier C."/>
            <person name="Goldman G.H."/>
            <person name="Bell-Pedersen D."/>
            <person name="Griffiths-Jones S."/>
            <person name="Doonan J.H."/>
            <person name="Yu J."/>
            <person name="Vienken K."/>
            <person name="Pain A."/>
            <person name="Freitag M."/>
            <person name="Selker E.U."/>
            <person name="Archer D.B."/>
            <person name="Penalva M.A."/>
            <person name="Oakley B.R."/>
            <person name="Momany M."/>
            <person name="Tanaka T."/>
            <person name="Kumagai T."/>
            <person name="Asai K."/>
            <person name="Machida M."/>
            <person name="Nierman W.C."/>
            <person name="Denning D.W."/>
            <person name="Caddick M."/>
            <person name="Hynes M."/>
            <person name="Paoletti M."/>
            <person name="Fischer R."/>
            <person name="Miller B."/>
            <person name="Dyer P."/>
            <person name="Sachs M.S."/>
            <person name="Osmani S.A."/>
            <person name="Birren B.W."/>
        </authorList>
    </citation>
    <scope>NUCLEOTIDE SEQUENCE [LARGE SCALE GENOMIC DNA]</scope>
    <source>
        <strain evidence="8">FGSC A4 / ATCC 38163 / CBS 112.46 / NRRL 194 / M139</strain>
    </source>
</reference>
<evidence type="ECO:0000256" key="2">
    <source>
        <dbReference type="ARBA" id="ARBA00010790"/>
    </source>
</evidence>
<dbReference type="GeneID" id="2869880"/>
<evidence type="ECO:0000256" key="4">
    <source>
        <dbReference type="ARBA" id="ARBA00022827"/>
    </source>
</evidence>
<dbReference type="RefSeq" id="XP_680677.1">
    <property type="nucleotide sequence ID" value="XM_675585.1"/>
</dbReference>
<keyword evidence="5" id="KW-0560">Oxidoreductase</keyword>
<dbReference type="EMBL" id="BN001304">
    <property type="protein sequence ID" value="CBF78439.1"/>
    <property type="molecule type" value="Genomic_DNA"/>
</dbReference>
<dbReference type="Pfam" id="PF05199">
    <property type="entry name" value="GMC_oxred_C"/>
    <property type="match status" value="1"/>
</dbReference>
<dbReference type="GO" id="GO:0050660">
    <property type="term" value="F:flavin adenine dinucleotide binding"/>
    <property type="evidence" value="ECO:0007669"/>
    <property type="project" value="InterPro"/>
</dbReference>
<dbReference type="InterPro" id="IPR007867">
    <property type="entry name" value="GMC_OxRtase_C"/>
</dbReference>
<protein>
    <recommendedName>
        <fullName evidence="6">Glucose-methanol-choline oxidoreductase N-terminal domain-containing protein</fullName>
    </recommendedName>
</protein>
<dbReference type="KEGG" id="ani:ANIA_07408"/>
<dbReference type="InterPro" id="IPR036188">
    <property type="entry name" value="FAD/NAD-bd_sf"/>
</dbReference>
<accession>C8VCD5</accession>
<dbReference type="PROSITE" id="PS00624">
    <property type="entry name" value="GMC_OXRED_2"/>
    <property type="match status" value="1"/>
</dbReference>
<evidence type="ECO:0000313" key="7">
    <source>
        <dbReference type="EMBL" id="CBF78439.1"/>
    </source>
</evidence>
<dbReference type="PANTHER" id="PTHR11552">
    <property type="entry name" value="GLUCOSE-METHANOL-CHOLINE GMC OXIDOREDUCTASE"/>
    <property type="match status" value="1"/>
</dbReference>
<comment type="similarity">
    <text evidence="2">Belongs to the GMC oxidoreductase family.</text>
</comment>
<dbReference type="Proteomes" id="UP000000560">
    <property type="component" value="Chromosome IV"/>
</dbReference>
<evidence type="ECO:0000256" key="3">
    <source>
        <dbReference type="ARBA" id="ARBA00022630"/>
    </source>
</evidence>
<dbReference type="STRING" id="227321.Q5AWC2"/>
<reference evidence="8" key="2">
    <citation type="journal article" date="2009" name="Fungal Genet. Biol.">
        <title>The 2008 update of the Aspergillus nidulans genome annotation: a community effort.</title>
        <authorList>
            <person name="Wortman J.R."/>
            <person name="Gilsenan J.M."/>
            <person name="Joardar V."/>
            <person name="Deegan J."/>
            <person name="Clutterbuck J."/>
            <person name="Andersen M.R."/>
            <person name="Archer D."/>
            <person name="Bencina M."/>
            <person name="Braus G."/>
            <person name="Coutinho P."/>
            <person name="von Dohren H."/>
            <person name="Doonan J."/>
            <person name="Driessen A.J."/>
            <person name="Durek P."/>
            <person name="Espeso E."/>
            <person name="Fekete E."/>
            <person name="Flipphi M."/>
            <person name="Estrada C.G."/>
            <person name="Geysens S."/>
            <person name="Goldman G."/>
            <person name="de Groot P.W."/>
            <person name="Hansen K."/>
            <person name="Harris S.D."/>
            <person name="Heinekamp T."/>
            <person name="Helmstaedt K."/>
            <person name="Henrissat B."/>
            <person name="Hofmann G."/>
            <person name="Homan T."/>
            <person name="Horio T."/>
            <person name="Horiuchi H."/>
            <person name="James S."/>
            <person name="Jones M."/>
            <person name="Karaffa L."/>
            <person name="Karanyi Z."/>
            <person name="Kato M."/>
            <person name="Keller N."/>
            <person name="Kelly D.E."/>
            <person name="Kiel J.A."/>
            <person name="Kim J.M."/>
            <person name="van der Klei I.J."/>
            <person name="Klis F.M."/>
            <person name="Kovalchuk A."/>
            <person name="Krasevec N."/>
            <person name="Kubicek C.P."/>
            <person name="Liu B."/>
            <person name="Maccabe A."/>
            <person name="Meyer V."/>
            <person name="Mirabito P."/>
            <person name="Miskei M."/>
            <person name="Mos M."/>
            <person name="Mullins J."/>
            <person name="Nelson D.R."/>
            <person name="Nielsen J."/>
            <person name="Oakley B.R."/>
            <person name="Osmani S.A."/>
            <person name="Pakula T."/>
            <person name="Paszewski A."/>
            <person name="Paulsen I."/>
            <person name="Pilsyk S."/>
            <person name="Pocsi I."/>
            <person name="Punt P.J."/>
            <person name="Ram A.F."/>
            <person name="Ren Q."/>
            <person name="Robellet X."/>
            <person name="Robson G."/>
            <person name="Seiboth B."/>
            <person name="van Solingen P."/>
            <person name="Specht T."/>
            <person name="Sun J."/>
            <person name="Taheri-Talesh N."/>
            <person name="Takeshita N."/>
            <person name="Ussery D."/>
            <person name="vanKuyk P.A."/>
            <person name="Visser H."/>
            <person name="van de Vondervoort P.J."/>
            <person name="de Vries R.P."/>
            <person name="Walton J."/>
            <person name="Xiang X."/>
            <person name="Xiong Y."/>
            <person name="Zeng A.P."/>
            <person name="Brandt B.W."/>
            <person name="Cornell M.J."/>
            <person name="van den Hondel C.A."/>
            <person name="Visser J."/>
            <person name="Oliver S.G."/>
            <person name="Turner G."/>
        </authorList>
    </citation>
    <scope>GENOME REANNOTATION</scope>
    <source>
        <strain evidence="8">FGSC A4 / ATCC 38163 / CBS 112.46 / NRRL 194 / M139</strain>
    </source>
</reference>
<dbReference type="GO" id="GO:0016614">
    <property type="term" value="F:oxidoreductase activity, acting on CH-OH group of donors"/>
    <property type="evidence" value="ECO:0007669"/>
    <property type="project" value="InterPro"/>
</dbReference>
<keyword evidence="4" id="KW-0274">FAD</keyword>
<dbReference type="Gene3D" id="3.50.50.60">
    <property type="entry name" value="FAD/NAD(P)-binding domain"/>
    <property type="match status" value="2"/>
</dbReference>
<evidence type="ECO:0000313" key="8">
    <source>
        <dbReference type="Proteomes" id="UP000000560"/>
    </source>
</evidence>
<dbReference type="OrthoDB" id="269227at2759"/>
<sequence>MAKLALYGTPLVAEALSTLVGGSTSNSEMRMRLWSLQTTRCLHYNKFVVFRVSKMYLTHKTERNVTIRVKLDIKMTITGPQITVIPMRGIVSGLTDGGYVDRIKWAESNRTKALAEGVEYTAPDGSVKTLYANEEIIFSAGSVRSSAILELSGVGNPEILEDFKIPVKIFLPSVGENVIDQPNTFIAYASNSTFSGMAPYVTYMTASDILRTEAGTVAAEIAAQLKTWADQVAEASDNALSTSALEHLSNPARSYLCPRRALRRDLNYSARNKPINPNYLMAQWDLILQRKIAQTVARFWKTAPVSSVAGESVQPPGTDLPIDTTEDEWDAWISRSSQTTTFSVRRQCSLRELGGVVDNNLIVYGTENVRGHLASTLCAIAERAAGIIKNKLGKQ</sequence>
<accession>Q5AWC2</accession>
<dbReference type="SUPFAM" id="SSF54373">
    <property type="entry name" value="FAD-linked reductases, C-terminal domain"/>
    <property type="match status" value="1"/>
</dbReference>
<proteinExistence type="inferred from homology"/>
<dbReference type="AlphaFoldDB" id="Q5AWC2"/>
<dbReference type="Gene3D" id="3.30.560.10">
    <property type="entry name" value="Glucose Oxidase, domain 3"/>
    <property type="match status" value="2"/>
</dbReference>
<dbReference type="SUPFAM" id="SSF51905">
    <property type="entry name" value="FAD/NAD(P)-binding domain"/>
    <property type="match status" value="1"/>
</dbReference>
<gene>
    <name evidence="7" type="ORF">ANIA_07408</name>
</gene>
<evidence type="ECO:0000259" key="6">
    <source>
        <dbReference type="PROSITE" id="PS00624"/>
    </source>
</evidence>
<dbReference type="PANTHER" id="PTHR11552:SF201">
    <property type="entry name" value="GLUCOSE-METHANOL-CHOLINE OXIDOREDUCTASE N-TERMINAL DOMAIN-CONTAINING PROTEIN"/>
    <property type="match status" value="1"/>
</dbReference>
<comment type="cofactor">
    <cofactor evidence="1">
        <name>FAD</name>
        <dbReference type="ChEBI" id="CHEBI:57692"/>
    </cofactor>
</comment>
<name>Q5AWC2_EMENI</name>